<dbReference type="AlphaFoldDB" id="A0A430A0W9"/>
<dbReference type="PANTHER" id="PTHR10357:SF210">
    <property type="entry name" value="MALTODEXTRIN GLUCOSIDASE"/>
    <property type="match status" value="1"/>
</dbReference>
<keyword evidence="2 4" id="KW-0326">Glycosidase</keyword>
<accession>A0A430A0W9</accession>
<dbReference type="Gene3D" id="2.60.40.10">
    <property type="entry name" value="Immunoglobulins"/>
    <property type="match status" value="1"/>
</dbReference>
<keyword evidence="1" id="KW-0378">Hydrolase</keyword>
<evidence type="ECO:0000256" key="2">
    <source>
        <dbReference type="ARBA" id="ARBA00023295"/>
    </source>
</evidence>
<evidence type="ECO:0000259" key="3">
    <source>
        <dbReference type="SMART" id="SM00642"/>
    </source>
</evidence>
<sequence>MERAALYHRPESEYAYLYETDLMHIRLRAKRGDIKEARLINGDPYLINEEQWYKESLPMTLLAQTEDYDYWFIEASAEFRRLQYAFDLTGQDGDRVFYGDRGIFTLSDWVIAKPENYFRLPYFHEADQFKSPEWVKETVWYQIFPERFANGDSSNDPEGTLPWGSKDPSRTDFFGGDLQGVLDHLDHLVDLGINGIYFCPIFKASSNHKYDTIDYFDIDPDFGDKELFKKLVDEAHRRGIRIMLDAVFNHVGYYSKEWLDVVEHGQHSRYKDWFHIHSYPVEFGTNGNFEGAKTVSYDTFAFTPRMPKLNTANPEVQAYLLDIATYWIREFNIDAWRLDVANEVDHRFWRKFHDAATALKSDFYILGEIWHSSQSWLNGDEFHAVMNYAYTETITNFFVKRDISATKLASGLYEQLMLYREQTNQVMFNCLDSHDTPRLLTVCDNNKALAQMTLAFTFIQQGSPCIYYGTEYGMNGGGDPDCRKCMVWDPNQQDQQFYEFMQQLIQLRKDEQQILSYGSLKFDVLDNENRLVICTRQLEDQQIIGIFNNGEKDQTVSITGEVLMYQGTEISDSQVIVEPNSFILLKKRNMLTVTI</sequence>
<dbReference type="Pfam" id="PF02903">
    <property type="entry name" value="Alpha-amylase_N"/>
    <property type="match status" value="1"/>
</dbReference>
<dbReference type="GO" id="GO:0004553">
    <property type="term" value="F:hydrolase activity, hydrolyzing O-glycosyl compounds"/>
    <property type="evidence" value="ECO:0007669"/>
    <property type="project" value="InterPro"/>
</dbReference>
<dbReference type="Proteomes" id="UP000287857">
    <property type="component" value="Unassembled WGS sequence"/>
</dbReference>
<comment type="caution">
    <text evidence="4">The sequence shown here is derived from an EMBL/GenBank/DDBJ whole genome shotgun (WGS) entry which is preliminary data.</text>
</comment>
<evidence type="ECO:0000256" key="1">
    <source>
        <dbReference type="ARBA" id="ARBA00022801"/>
    </source>
</evidence>
<dbReference type="RefSeq" id="WP_125983008.1">
    <property type="nucleotide sequence ID" value="NZ_NGJS01000002.1"/>
</dbReference>
<gene>
    <name evidence="4" type="ORF">CBF37_01775</name>
</gene>
<dbReference type="EMBL" id="NGJS01000002">
    <property type="protein sequence ID" value="RSU00055.1"/>
    <property type="molecule type" value="Genomic_DNA"/>
</dbReference>
<dbReference type="CDD" id="cd11338">
    <property type="entry name" value="AmyAc_CMD"/>
    <property type="match status" value="1"/>
</dbReference>
<dbReference type="InterPro" id="IPR017853">
    <property type="entry name" value="GH"/>
</dbReference>
<name>A0A430A0W9_9ENTE</name>
<dbReference type="SMART" id="SM00642">
    <property type="entry name" value="Aamy"/>
    <property type="match status" value="1"/>
</dbReference>
<reference evidence="4 5" key="1">
    <citation type="submission" date="2017-05" db="EMBL/GenBank/DDBJ databases">
        <title>Vagococcus spp. assemblies.</title>
        <authorList>
            <person name="Gulvik C.A."/>
        </authorList>
    </citation>
    <scope>NUCLEOTIDE SEQUENCE [LARGE SCALE GENOMIC DNA]</scope>
    <source>
        <strain evidence="4 5">SS1995</strain>
    </source>
</reference>
<dbReference type="SUPFAM" id="SSF51445">
    <property type="entry name" value="(Trans)glycosidases"/>
    <property type="match status" value="1"/>
</dbReference>
<evidence type="ECO:0000313" key="4">
    <source>
        <dbReference type="EMBL" id="RSU00055.1"/>
    </source>
</evidence>
<dbReference type="InterPro" id="IPR045857">
    <property type="entry name" value="O16G_dom_2"/>
</dbReference>
<dbReference type="Pfam" id="PF00128">
    <property type="entry name" value="Alpha-amylase"/>
    <property type="match status" value="1"/>
</dbReference>
<proteinExistence type="predicted"/>
<keyword evidence="5" id="KW-1185">Reference proteome</keyword>
<dbReference type="InterPro" id="IPR013783">
    <property type="entry name" value="Ig-like_fold"/>
</dbReference>
<organism evidence="4 5">
    <name type="scientific">Vagococcus vulneris</name>
    <dbReference type="NCBI Taxonomy" id="1977869"/>
    <lineage>
        <taxon>Bacteria</taxon>
        <taxon>Bacillati</taxon>
        <taxon>Bacillota</taxon>
        <taxon>Bacilli</taxon>
        <taxon>Lactobacillales</taxon>
        <taxon>Enterococcaceae</taxon>
        <taxon>Vagococcus</taxon>
    </lineage>
</organism>
<evidence type="ECO:0000313" key="5">
    <source>
        <dbReference type="Proteomes" id="UP000287857"/>
    </source>
</evidence>
<dbReference type="CDD" id="cd02857">
    <property type="entry name" value="E_set_CDase_PDE_N"/>
    <property type="match status" value="1"/>
</dbReference>
<dbReference type="InterPro" id="IPR004185">
    <property type="entry name" value="Glyco_hydro_13_lg-like_dom"/>
</dbReference>
<dbReference type="OrthoDB" id="9805159at2"/>
<dbReference type="InterPro" id="IPR006047">
    <property type="entry name" value="GH13_cat_dom"/>
</dbReference>
<protein>
    <submittedName>
        <fullName evidence="4">Alpha-glycosidase</fullName>
    </submittedName>
</protein>
<dbReference type="PANTHER" id="PTHR10357">
    <property type="entry name" value="ALPHA-AMYLASE FAMILY MEMBER"/>
    <property type="match status" value="1"/>
</dbReference>
<feature type="domain" description="Glycosyl hydrolase family 13 catalytic" evidence="3">
    <location>
        <begin position="142"/>
        <end position="508"/>
    </location>
</feature>
<dbReference type="Gene3D" id="3.90.400.10">
    <property type="entry name" value="Oligo-1,6-glucosidase, Domain 2"/>
    <property type="match status" value="1"/>
</dbReference>
<dbReference type="GO" id="GO:0005975">
    <property type="term" value="P:carbohydrate metabolic process"/>
    <property type="evidence" value="ECO:0007669"/>
    <property type="project" value="InterPro"/>
</dbReference>
<dbReference type="Gene3D" id="3.20.20.80">
    <property type="entry name" value="Glycosidases"/>
    <property type="match status" value="1"/>
</dbReference>